<dbReference type="InterPro" id="IPR004792">
    <property type="entry name" value="BaiN-like"/>
</dbReference>
<evidence type="ECO:0000256" key="1">
    <source>
        <dbReference type="ARBA" id="ARBA00001974"/>
    </source>
</evidence>
<dbReference type="InterPro" id="IPR057661">
    <property type="entry name" value="RsdA/BaiN/AoA(So)_Rossmann"/>
</dbReference>
<evidence type="ECO:0000313" key="7">
    <source>
        <dbReference type="Proteomes" id="UP000178510"/>
    </source>
</evidence>
<dbReference type="NCBIfam" id="TIGR00275">
    <property type="entry name" value="aminoacetone oxidase family FAD-binding enzyme"/>
    <property type="match status" value="1"/>
</dbReference>
<evidence type="ECO:0000259" key="5">
    <source>
        <dbReference type="Pfam" id="PF22780"/>
    </source>
</evidence>
<evidence type="ECO:0008006" key="8">
    <source>
        <dbReference type="Google" id="ProtNLM"/>
    </source>
</evidence>
<evidence type="ECO:0000259" key="4">
    <source>
        <dbReference type="Pfam" id="PF03486"/>
    </source>
</evidence>
<evidence type="ECO:0000313" key="6">
    <source>
        <dbReference type="EMBL" id="OHA02457.1"/>
    </source>
</evidence>
<proteinExistence type="predicted"/>
<comment type="cofactor">
    <cofactor evidence="1">
        <name>FAD</name>
        <dbReference type="ChEBI" id="CHEBI:57692"/>
    </cofactor>
</comment>
<dbReference type="Pfam" id="PF22780">
    <property type="entry name" value="HI0933_like_1st"/>
    <property type="match status" value="1"/>
</dbReference>
<accession>A0A1G2KSM8</accession>
<dbReference type="Gene3D" id="1.10.8.260">
    <property type="entry name" value="HI0933 insert domain-like"/>
    <property type="match status" value="1"/>
</dbReference>
<dbReference type="EMBL" id="MHQM01000046">
    <property type="protein sequence ID" value="OHA02457.1"/>
    <property type="molecule type" value="Genomic_DNA"/>
</dbReference>
<sequence>MHASETRFDLVVIGGGSAGLMAAGRAAERGKRVLLLEKNRKVGEKLRISGGGRCNITNAEFDARVLLRAYGKAEQFLYSLFSQFGVKDTFSFFESRGLPLVVEDRKRAFPRSQKAADVLRVLETYVHKGGVVVRTNAPVTEVHRAQDRITGVSSGGNMYQAADYLFATGSVSHPETGSTGDGFTWLRDLGHTVRSPTPTIVPLAVKEEWVRELAGVSLADMTITFFADGKKVFSEKGKILFTHFGLSGPLILNSAHKVADLLHDGIVTAVIDPYPHTDIGALEKKIISIFDGNKNKALKNIVKHLVPDGMSRGVLMLLAKNLDVTKKVNLITKEERNVIVRTLKALPLTVRGLMGFDRAVIADGGVLLEEIDMRTMRSKKVPNLYVTGDLLNINRPSGGFSLQLCWSSGYVAGDHIGA</sequence>
<dbReference type="Gene3D" id="3.50.50.60">
    <property type="entry name" value="FAD/NAD(P)-binding domain"/>
    <property type="match status" value="1"/>
</dbReference>
<dbReference type="PANTHER" id="PTHR42887">
    <property type="entry name" value="OS12G0638800 PROTEIN"/>
    <property type="match status" value="1"/>
</dbReference>
<dbReference type="Proteomes" id="UP000178510">
    <property type="component" value="Unassembled WGS sequence"/>
</dbReference>
<dbReference type="STRING" id="1802274.A3J58_02735"/>
<evidence type="ECO:0000256" key="2">
    <source>
        <dbReference type="ARBA" id="ARBA00022630"/>
    </source>
</evidence>
<dbReference type="PANTHER" id="PTHR42887:SF2">
    <property type="entry name" value="OS12G0638800 PROTEIN"/>
    <property type="match status" value="1"/>
</dbReference>
<dbReference type="InterPro" id="IPR036188">
    <property type="entry name" value="FAD/NAD-bd_sf"/>
</dbReference>
<evidence type="ECO:0000256" key="3">
    <source>
        <dbReference type="ARBA" id="ARBA00022827"/>
    </source>
</evidence>
<dbReference type="SUPFAM" id="SSF160996">
    <property type="entry name" value="HI0933 insert domain-like"/>
    <property type="match status" value="1"/>
</dbReference>
<gene>
    <name evidence="6" type="ORF">A3J58_02735</name>
</gene>
<dbReference type="Gene3D" id="2.40.30.10">
    <property type="entry name" value="Translation factors"/>
    <property type="match status" value="1"/>
</dbReference>
<name>A0A1G2KSM8_9BACT</name>
<dbReference type="SUPFAM" id="SSF51905">
    <property type="entry name" value="FAD/NAD(P)-binding domain"/>
    <property type="match status" value="1"/>
</dbReference>
<reference evidence="6 7" key="1">
    <citation type="journal article" date="2016" name="Nat. Commun.">
        <title>Thousands of microbial genomes shed light on interconnected biogeochemical processes in an aquifer system.</title>
        <authorList>
            <person name="Anantharaman K."/>
            <person name="Brown C.T."/>
            <person name="Hug L.A."/>
            <person name="Sharon I."/>
            <person name="Castelle C.J."/>
            <person name="Probst A.J."/>
            <person name="Thomas B.C."/>
            <person name="Singh A."/>
            <person name="Wilkins M.J."/>
            <person name="Karaoz U."/>
            <person name="Brodie E.L."/>
            <person name="Williams K.H."/>
            <person name="Hubbard S.S."/>
            <person name="Banfield J.F."/>
        </authorList>
    </citation>
    <scope>NUCLEOTIDE SEQUENCE [LARGE SCALE GENOMIC DNA]</scope>
</reference>
<protein>
    <recommendedName>
        <fullName evidence="8">FAD-dependent oxidoreductase</fullName>
    </recommendedName>
</protein>
<organism evidence="6 7">
    <name type="scientific">Candidatus Sungbacteria bacterium RIFCSPHIGHO2_02_FULL_52_23</name>
    <dbReference type="NCBI Taxonomy" id="1802274"/>
    <lineage>
        <taxon>Bacteria</taxon>
        <taxon>Candidatus Sungiibacteriota</taxon>
    </lineage>
</organism>
<feature type="domain" description="RsdA/BaiN/AoA(So)-like insert" evidence="5">
    <location>
        <begin position="198"/>
        <end position="360"/>
    </location>
</feature>
<keyword evidence="2" id="KW-0285">Flavoprotein</keyword>
<comment type="caution">
    <text evidence="6">The sequence shown here is derived from an EMBL/GenBank/DDBJ whole genome shotgun (WGS) entry which is preliminary data.</text>
</comment>
<dbReference type="InterPro" id="IPR023166">
    <property type="entry name" value="BaiN-like_dom_sf"/>
</dbReference>
<dbReference type="InterPro" id="IPR055178">
    <property type="entry name" value="RsdA/BaiN/AoA(So)-like_dom"/>
</dbReference>
<dbReference type="Pfam" id="PF03486">
    <property type="entry name" value="HI0933_like"/>
    <property type="match status" value="1"/>
</dbReference>
<dbReference type="AlphaFoldDB" id="A0A1G2KSM8"/>
<feature type="domain" description="RsdA/BaiN/AoA(So)-like Rossmann fold-like" evidence="4">
    <location>
        <begin position="9"/>
        <end position="414"/>
    </location>
</feature>
<keyword evidence="3" id="KW-0274">FAD</keyword>
<dbReference type="PRINTS" id="PR00411">
    <property type="entry name" value="PNDRDTASEI"/>
</dbReference>